<dbReference type="RefSeq" id="WP_185661523.1">
    <property type="nucleotide sequence ID" value="NZ_CAWPOO010000013.1"/>
</dbReference>
<feature type="chain" id="PRO_5031531440" evidence="2">
    <location>
        <begin position="26"/>
        <end position="179"/>
    </location>
</feature>
<gene>
    <name evidence="3" type="ORF">H5P27_16485</name>
</gene>
<keyword evidence="2" id="KW-0732">Signal</keyword>
<dbReference type="EMBL" id="JACHVC010000013">
    <property type="protein sequence ID" value="MBC2607652.1"/>
    <property type="molecule type" value="Genomic_DNA"/>
</dbReference>
<dbReference type="Proteomes" id="UP000526501">
    <property type="component" value="Unassembled WGS sequence"/>
</dbReference>
<keyword evidence="4" id="KW-1185">Reference proteome</keyword>
<reference evidence="3 4" key="1">
    <citation type="submission" date="2020-07" db="EMBL/GenBank/DDBJ databases">
        <authorList>
            <person name="Feng X."/>
        </authorList>
    </citation>
    <scope>NUCLEOTIDE SEQUENCE [LARGE SCALE GENOMIC DNA]</scope>
    <source>
        <strain evidence="3 4">JCM23202</strain>
    </source>
</reference>
<evidence type="ECO:0000256" key="2">
    <source>
        <dbReference type="SAM" id="SignalP"/>
    </source>
</evidence>
<protein>
    <submittedName>
        <fullName evidence="3">Uncharacterized protein</fullName>
    </submittedName>
</protein>
<feature type="region of interest" description="Disordered" evidence="1">
    <location>
        <begin position="115"/>
        <end position="179"/>
    </location>
</feature>
<organism evidence="3 4">
    <name type="scientific">Pelagicoccus albus</name>
    <dbReference type="NCBI Taxonomy" id="415222"/>
    <lineage>
        <taxon>Bacteria</taxon>
        <taxon>Pseudomonadati</taxon>
        <taxon>Verrucomicrobiota</taxon>
        <taxon>Opitutia</taxon>
        <taxon>Puniceicoccales</taxon>
        <taxon>Pelagicoccaceae</taxon>
        <taxon>Pelagicoccus</taxon>
    </lineage>
</organism>
<feature type="compositionally biased region" description="Polar residues" evidence="1">
    <location>
        <begin position="168"/>
        <end position="179"/>
    </location>
</feature>
<sequence>MKVLSALSFLALAAAIAIPTNQAMAGDKEKAIIGGLIGGIIIGAALSDDDVSHHTTVSIGSGRHDHGGYWEWVTVKHWNPGYYRRECDRYGHSRRIWISGYYSYTKKKVWVNSRHGSNYRHNDHYSRNDRRGDGHYRDERRYDDRGRDDNRRNNDRRDDNRDTRRKSSYQNNGQVVSRF</sequence>
<name>A0A7X1B8R7_9BACT</name>
<evidence type="ECO:0000313" key="4">
    <source>
        <dbReference type="Proteomes" id="UP000526501"/>
    </source>
</evidence>
<dbReference type="AlphaFoldDB" id="A0A7X1B8R7"/>
<comment type="caution">
    <text evidence="3">The sequence shown here is derived from an EMBL/GenBank/DDBJ whole genome shotgun (WGS) entry which is preliminary data.</text>
</comment>
<feature type="signal peptide" evidence="2">
    <location>
        <begin position="1"/>
        <end position="25"/>
    </location>
</feature>
<evidence type="ECO:0000313" key="3">
    <source>
        <dbReference type="EMBL" id="MBC2607652.1"/>
    </source>
</evidence>
<feature type="compositionally biased region" description="Basic and acidic residues" evidence="1">
    <location>
        <begin position="120"/>
        <end position="162"/>
    </location>
</feature>
<accession>A0A7X1B8R7</accession>
<proteinExistence type="predicted"/>
<evidence type="ECO:0000256" key="1">
    <source>
        <dbReference type="SAM" id="MobiDB-lite"/>
    </source>
</evidence>